<dbReference type="SUPFAM" id="SSF48452">
    <property type="entry name" value="TPR-like"/>
    <property type="match status" value="2"/>
</dbReference>
<dbReference type="AlphaFoldDB" id="A0A560GWZ0"/>
<proteinExistence type="predicted"/>
<name>A0A560GWZ0_9PROT</name>
<dbReference type="EMBL" id="VITR01000012">
    <property type="protein sequence ID" value="TWB38555.1"/>
    <property type="molecule type" value="Genomic_DNA"/>
</dbReference>
<dbReference type="SMART" id="SM00028">
    <property type="entry name" value="TPR"/>
    <property type="match status" value="3"/>
</dbReference>
<keyword evidence="1" id="KW-0802">TPR repeat</keyword>
<evidence type="ECO:0000313" key="2">
    <source>
        <dbReference type="EMBL" id="TWB38555.1"/>
    </source>
</evidence>
<gene>
    <name evidence="2" type="ORF">FBZ90_11243</name>
</gene>
<dbReference type="RefSeq" id="WP_145734651.1">
    <property type="nucleotide sequence ID" value="NZ_VITR01000012.1"/>
</dbReference>
<organism evidence="2 3">
    <name type="scientific">Nitrospirillum amazonense</name>
    <dbReference type="NCBI Taxonomy" id="28077"/>
    <lineage>
        <taxon>Bacteria</taxon>
        <taxon>Pseudomonadati</taxon>
        <taxon>Pseudomonadota</taxon>
        <taxon>Alphaproteobacteria</taxon>
        <taxon>Rhodospirillales</taxon>
        <taxon>Azospirillaceae</taxon>
        <taxon>Nitrospirillum</taxon>
    </lineage>
</organism>
<accession>A0A560GWZ0</accession>
<feature type="repeat" description="TPR" evidence="1">
    <location>
        <begin position="31"/>
        <end position="64"/>
    </location>
</feature>
<evidence type="ECO:0008006" key="4">
    <source>
        <dbReference type="Google" id="ProtNLM"/>
    </source>
</evidence>
<dbReference type="Proteomes" id="UP000315751">
    <property type="component" value="Unassembled WGS sequence"/>
</dbReference>
<dbReference type="InterPro" id="IPR019734">
    <property type="entry name" value="TPR_rpt"/>
</dbReference>
<evidence type="ECO:0000313" key="3">
    <source>
        <dbReference type="Proteomes" id="UP000315751"/>
    </source>
</evidence>
<dbReference type="Gene3D" id="1.25.40.10">
    <property type="entry name" value="Tetratricopeptide repeat domain"/>
    <property type="match status" value="2"/>
</dbReference>
<dbReference type="InterPro" id="IPR011990">
    <property type="entry name" value="TPR-like_helical_dom_sf"/>
</dbReference>
<keyword evidence="3" id="KW-1185">Reference proteome</keyword>
<dbReference type="OrthoDB" id="7307700at2"/>
<protein>
    <recommendedName>
        <fullName evidence="4">Tetratricopeptide repeat protein</fullName>
    </recommendedName>
</protein>
<dbReference type="PROSITE" id="PS50005">
    <property type="entry name" value="TPR"/>
    <property type="match status" value="1"/>
</dbReference>
<reference evidence="2 3" key="1">
    <citation type="submission" date="2019-06" db="EMBL/GenBank/DDBJ databases">
        <title>Genomic Encyclopedia of Type Strains, Phase IV (KMG-V): Genome sequencing to study the core and pangenomes of soil and plant-associated prokaryotes.</title>
        <authorList>
            <person name="Whitman W."/>
        </authorList>
    </citation>
    <scope>NUCLEOTIDE SEQUENCE [LARGE SCALE GENOMIC DNA]</scope>
    <source>
        <strain evidence="2 3">BR 11622</strain>
    </source>
</reference>
<comment type="caution">
    <text evidence="2">The sequence shown here is derived from an EMBL/GenBank/DDBJ whole genome shotgun (WGS) entry which is preliminary data.</text>
</comment>
<evidence type="ECO:0000256" key="1">
    <source>
        <dbReference type="PROSITE-ProRule" id="PRU00339"/>
    </source>
</evidence>
<sequence length="412" mass="43869">MSVTAGAQAAIALDEAAIGRWRDRIRQTTFANYHFEMGIALLMGGDAQAALGALQRAMEIQPDLAIVYPLLVLAEERLGHADAARQRQADLQARAPALWLDGCAALAARLLKDGKAEGGGWARRVADQAPASDIRVPALAGLAAQVQGRAGDALAAWAHALTLGTDIPAASAEDVATALADVSNTLFAYWDDGQVQRTELALAAAQVASRLVPTRPDLRFQVIRCLVRLVRPQEALPEIERYLADSGSGGEDKNLLHQWGMRDLCAGDLAAAEEHFARCAAIDTGWAVPESYRAVVALRRGDAAQAMAHAQAGCQREPRNYFANQCRGLVEFETGALAQAVASLRQASAQAPNQPLTKLLLAMVLDGAGQSQEAVATYREANQEGGPLMQRQLALYPAGYQERLARLAARAG</sequence>